<dbReference type="Pfam" id="PF20416">
    <property type="entry name" value="UTP20"/>
    <property type="match status" value="1"/>
</dbReference>
<feature type="compositionally biased region" description="Basic residues" evidence="1">
    <location>
        <begin position="1331"/>
        <end position="1346"/>
    </location>
</feature>
<dbReference type="InterPro" id="IPR052575">
    <property type="entry name" value="SSU_processome_comp_20"/>
</dbReference>
<evidence type="ECO:0000259" key="2">
    <source>
        <dbReference type="Pfam" id="PF07539"/>
    </source>
</evidence>
<feature type="non-terminal residue" evidence="5">
    <location>
        <position position="1"/>
    </location>
</feature>
<evidence type="ECO:0000259" key="3">
    <source>
        <dbReference type="Pfam" id="PF20416"/>
    </source>
</evidence>
<feature type="region of interest" description="Disordered" evidence="1">
    <location>
        <begin position="344"/>
        <end position="369"/>
    </location>
</feature>
<dbReference type="Proteomes" id="UP001485043">
    <property type="component" value="Unassembled WGS sequence"/>
</dbReference>
<evidence type="ECO:0000313" key="5">
    <source>
        <dbReference type="EMBL" id="KAK9840687.1"/>
    </source>
</evidence>
<dbReference type="InterPro" id="IPR057525">
    <property type="entry name" value="UTP20_C"/>
</dbReference>
<dbReference type="EMBL" id="JALJOV010001809">
    <property type="protein sequence ID" value="KAK9840687.1"/>
    <property type="molecule type" value="Genomic_DNA"/>
</dbReference>
<evidence type="ECO:0000313" key="6">
    <source>
        <dbReference type="Proteomes" id="UP001485043"/>
    </source>
</evidence>
<comment type="caution">
    <text evidence="5">The sequence shown here is derived from an EMBL/GenBank/DDBJ whole genome shotgun (WGS) entry which is preliminary data.</text>
</comment>
<dbReference type="SUPFAM" id="SSF48371">
    <property type="entry name" value="ARM repeat"/>
    <property type="match status" value="1"/>
</dbReference>
<reference evidence="5 6" key="1">
    <citation type="journal article" date="2024" name="Nat. Commun.">
        <title>Phylogenomics reveals the evolutionary origins of lichenization in chlorophyte algae.</title>
        <authorList>
            <person name="Puginier C."/>
            <person name="Libourel C."/>
            <person name="Otte J."/>
            <person name="Skaloud P."/>
            <person name="Haon M."/>
            <person name="Grisel S."/>
            <person name="Petersen M."/>
            <person name="Berrin J.G."/>
            <person name="Delaux P.M."/>
            <person name="Dal Grande F."/>
            <person name="Keller J."/>
        </authorList>
    </citation>
    <scope>NUCLEOTIDE SEQUENCE [LARGE SCALE GENOMIC DNA]</scope>
    <source>
        <strain evidence="5 6">SAG 2523</strain>
    </source>
</reference>
<dbReference type="InterPro" id="IPR011989">
    <property type="entry name" value="ARM-like"/>
</dbReference>
<dbReference type="Pfam" id="PF23099">
    <property type="entry name" value="UTP20_C"/>
    <property type="match status" value="1"/>
</dbReference>
<feature type="region of interest" description="Disordered" evidence="1">
    <location>
        <begin position="1094"/>
        <end position="1202"/>
    </location>
</feature>
<feature type="domain" description="U3 small nucleolar RNA-associated protein 20 N-terminal" evidence="2">
    <location>
        <begin position="68"/>
        <end position="136"/>
    </location>
</feature>
<feature type="compositionally biased region" description="Basic and acidic residues" evidence="1">
    <location>
        <begin position="1161"/>
        <end position="1178"/>
    </location>
</feature>
<dbReference type="Gene3D" id="1.25.10.10">
    <property type="entry name" value="Leucine-rich Repeat Variant"/>
    <property type="match status" value="2"/>
</dbReference>
<evidence type="ECO:0000259" key="4">
    <source>
        <dbReference type="Pfam" id="PF23099"/>
    </source>
</evidence>
<feature type="compositionally biased region" description="Basic and acidic residues" evidence="1">
    <location>
        <begin position="1187"/>
        <end position="1202"/>
    </location>
</feature>
<feature type="domain" description="U3 small nucleolar RNA-associated protein 20" evidence="3">
    <location>
        <begin position="400"/>
        <end position="616"/>
    </location>
</feature>
<proteinExistence type="predicted"/>
<dbReference type="InterPro" id="IPR046523">
    <property type="entry name" value="UTP20_dom"/>
</dbReference>
<feature type="region of interest" description="Disordered" evidence="1">
    <location>
        <begin position="1319"/>
        <end position="1375"/>
    </location>
</feature>
<organism evidence="5 6">
    <name type="scientific">Apatococcus fuscideae</name>
    <dbReference type="NCBI Taxonomy" id="2026836"/>
    <lineage>
        <taxon>Eukaryota</taxon>
        <taxon>Viridiplantae</taxon>
        <taxon>Chlorophyta</taxon>
        <taxon>core chlorophytes</taxon>
        <taxon>Trebouxiophyceae</taxon>
        <taxon>Chlorellales</taxon>
        <taxon>Chlorellaceae</taxon>
        <taxon>Apatococcus</taxon>
    </lineage>
</organism>
<keyword evidence="6" id="KW-1185">Reference proteome</keyword>
<evidence type="ECO:0000256" key="1">
    <source>
        <dbReference type="SAM" id="MobiDB-lite"/>
    </source>
</evidence>
<dbReference type="InterPro" id="IPR016024">
    <property type="entry name" value="ARM-type_fold"/>
</dbReference>
<dbReference type="GO" id="GO:0030686">
    <property type="term" value="C:90S preribosome"/>
    <property type="evidence" value="ECO:0007669"/>
    <property type="project" value="TreeGrafter"/>
</dbReference>
<name>A0AAW1S3N6_9CHLO</name>
<evidence type="ECO:0008006" key="7">
    <source>
        <dbReference type="Google" id="ProtNLM"/>
    </source>
</evidence>
<feature type="compositionally biased region" description="Basic residues" evidence="1">
    <location>
        <begin position="1365"/>
        <end position="1375"/>
    </location>
</feature>
<accession>A0AAW1S3N6</accession>
<dbReference type="InterPro" id="IPR011430">
    <property type="entry name" value="UTP20_N"/>
</dbReference>
<dbReference type="Pfam" id="PF07539">
    <property type="entry name" value="UTP20_N"/>
    <property type="match status" value="1"/>
</dbReference>
<dbReference type="GO" id="GO:0032040">
    <property type="term" value="C:small-subunit processome"/>
    <property type="evidence" value="ECO:0007669"/>
    <property type="project" value="TreeGrafter"/>
</dbReference>
<protein>
    <recommendedName>
        <fullName evidence="7">Non-specific serine/threonine protein kinase</fullName>
    </recommendedName>
</protein>
<dbReference type="PANTHER" id="PTHR17695:SF11">
    <property type="entry name" value="SMALL SUBUNIT PROCESSOME COMPONENT 20 HOMOLOG"/>
    <property type="match status" value="1"/>
</dbReference>
<feature type="compositionally biased region" description="Low complexity" evidence="1">
    <location>
        <begin position="1111"/>
        <end position="1145"/>
    </location>
</feature>
<sequence>ASLRDATPSDPAQAGMYAERLAPLSGKAGASSEARQRLQPLGSAWPACILVSARIAPILAIWDGMLVTSVDELDYDRRMEAYGKLDIAFWSAATPLETTLLLHRCVADLRNAGDLSLRHSAAQALARFVDAAKAMHVPASGDPSSTETMEPDPAGLQGLALVQHRVLMPYVKHGSADANLAVRQEHVALLRAIAVSFPAVYPDLAMLTNEDLEVDFFSNIAHLQLHRRSRALLRLSRAMEDKDARPALKTVIGIIVPLLQQMIAEGEAAGGGEGKQGDKDRMTGVVDSAMDALKAVASSMAWTQYRQLLSSFLRNLRFMAAESKASIRAVCTIIDAFHFPLPPKTDPENISKPAAGAPAAPDPPDAQEPISGLELEAAQTVQKVLVKQVLPALMQQLVKEGEVVRAPVALALVKVIRLLPASAERLYLPAILQQVANVLKLRLQRIRDDARRVLAAIALELGPAYLPQIATALSSALPPKGYTAQILGYTFNTLLTTACQKAGPGGLDPILQPALGLVEGDIFGAAGEARDAGVYAGQYREAKKNRAFDTYLLLASHITFRSHIAALVAPVRARLAEGPKPKARKQLESLLQHAVRGITTNPTATLEDLLVFVHGTLQHGLAAEARSLELSRAAASGGLPEDEQDAAAQTRVIEEPLMMNMALQLLLGVLKKGVAHGPHAAGNGQALLGPLLPLLTAALKSRHAPCTSLALRCLASLSAPPLPGLAASADAIGEGAATILKDAGSAEAPIAQEGLRLMAALLRGCPEYQPPQEDLRYLLTWAFGDLAAAAHRATPFAFLRAILGRRLVVPEVYDLMGRVEDVLVSAQSVPVRQACASALMQFLLDYPLGPKRLAHHLHHLLANLAYEHEEGRLAALDMLQTIIVKFPEPVLAEWTEVFFLPLVTRLVNDGAPPCRSKAADVVRVLMEKVTVEGRDKLAGFCLRWLEGKDGRLRCAAAQAMRIQMEVEKGKAGRREVYYILLLVERIAQHTPRQVAWGSGLEAQSLWQAVQGLLEYPHVWVRKASARLLGLILASPSIGPGLLASQERQAGRLARACYLQLEADSADEALLNQALKCIVFLAIPLYEQDAALHLIPPEQPTPSPAAAGRANGDTSGVDVDGHGTDVVPAANGSAPTSSPAAAGSLPQMERDQEAMGASSNGSEHHADGSAGSDQDRGQETDGDDDDGDGYRPTEGDAVEGEKEWAQGSFSLAGLVRRMSSLACDRSYPRQAHRMAALRFIAALSSRLGGDKTRPFLAPLLRPLFLITEGASPVPEEVKALGQEVLAHLYDVIGTDAVLRAFNAARRDVLDRRQARRTRQAVQVMVDPEAASRRKLKKASRQAAGKKRKLEDFRRQRSTGVGLKNKAAGHARRKQSS</sequence>
<gene>
    <name evidence="5" type="ORF">WJX84_003409</name>
</gene>
<feature type="domain" description="U3 small nucleolar RNA-associated protein 20 C-terminal" evidence="4">
    <location>
        <begin position="1230"/>
        <end position="1349"/>
    </location>
</feature>
<dbReference type="PANTHER" id="PTHR17695">
    <property type="entry name" value="SMALL SUBUNIT PROCESSOME COMPONENT 20 HOMOLOG"/>
    <property type="match status" value="1"/>
</dbReference>